<evidence type="ECO:0000256" key="1">
    <source>
        <dbReference type="ARBA" id="ARBA00004123"/>
    </source>
</evidence>
<dbReference type="GO" id="GO:0000290">
    <property type="term" value="P:deadenylation-dependent decapping of nuclear-transcribed mRNA"/>
    <property type="evidence" value="ECO:0007669"/>
    <property type="project" value="InterPro"/>
</dbReference>
<feature type="region of interest" description="Disordered" evidence="7">
    <location>
        <begin position="482"/>
        <end position="514"/>
    </location>
</feature>
<feature type="region of interest" description="Disordered" evidence="7">
    <location>
        <begin position="113"/>
        <end position="319"/>
    </location>
</feature>
<keyword evidence="5" id="KW-0694">RNA-binding</keyword>
<gene>
    <name evidence="9" type="ORF">AYL99_02028</name>
</gene>
<comment type="similarity">
    <text evidence="3">Belongs to the PAT1 family.</text>
</comment>
<protein>
    <recommendedName>
        <fullName evidence="8">mRNA decay factor PAT1 domain-containing protein</fullName>
    </recommendedName>
</protein>
<proteinExistence type="inferred from homology"/>
<dbReference type="GO" id="GO:0000932">
    <property type="term" value="C:P-body"/>
    <property type="evidence" value="ECO:0007669"/>
    <property type="project" value="UniProtKB-SubCell"/>
</dbReference>
<dbReference type="InterPro" id="IPR039900">
    <property type="entry name" value="Pat1-like"/>
</dbReference>
<evidence type="ECO:0000313" key="10">
    <source>
        <dbReference type="Proteomes" id="UP000078343"/>
    </source>
</evidence>
<name>A0A178ZTN9_9EURO</name>
<dbReference type="PANTHER" id="PTHR21551">
    <property type="entry name" value="TOPOISOMERASE II-ASSOCIATED PROTEIN PAT1"/>
    <property type="match status" value="1"/>
</dbReference>
<dbReference type="OrthoDB" id="74835at2759"/>
<reference evidence="9 10" key="1">
    <citation type="submission" date="2016-04" db="EMBL/GenBank/DDBJ databases">
        <title>Draft genome of Fonsecaea erecta CBS 125763.</title>
        <authorList>
            <person name="Weiss V.A."/>
            <person name="Vicente V.A."/>
            <person name="Raittz R.T."/>
            <person name="Moreno L.F."/>
            <person name="De Souza E.M."/>
            <person name="Pedrosa F.O."/>
            <person name="Steffens M.B."/>
            <person name="Faoro H."/>
            <person name="Tadra-Sfeir M.Z."/>
            <person name="Najafzadeh M.J."/>
            <person name="Felipe M.S."/>
            <person name="Teixeira M."/>
            <person name="Sun J."/>
            <person name="Xi L."/>
            <person name="Gomes R."/>
            <person name="De Azevedo C.M."/>
            <person name="Salgado C.G."/>
            <person name="Da Silva M.B."/>
            <person name="Nascimento M.F."/>
            <person name="Queiroz-Telles F."/>
            <person name="Attili D.S."/>
            <person name="Gorbushina A."/>
        </authorList>
    </citation>
    <scope>NUCLEOTIDE SEQUENCE [LARGE SCALE GENOMIC DNA]</scope>
    <source>
        <strain evidence="9 10">CBS 125763</strain>
    </source>
</reference>
<feature type="compositionally biased region" description="Polar residues" evidence="7">
    <location>
        <begin position="211"/>
        <end position="223"/>
    </location>
</feature>
<evidence type="ECO:0000256" key="2">
    <source>
        <dbReference type="ARBA" id="ARBA00004201"/>
    </source>
</evidence>
<feature type="compositionally biased region" description="Polar residues" evidence="7">
    <location>
        <begin position="500"/>
        <end position="513"/>
    </location>
</feature>
<accession>A0A178ZTN9</accession>
<feature type="domain" description="mRNA decay factor PAT1" evidence="8">
    <location>
        <begin position="1"/>
        <end position="816"/>
    </location>
</feature>
<evidence type="ECO:0000256" key="5">
    <source>
        <dbReference type="ARBA" id="ARBA00022884"/>
    </source>
</evidence>
<feature type="compositionally biased region" description="Low complexity" evidence="7">
    <location>
        <begin position="230"/>
        <end position="244"/>
    </location>
</feature>
<dbReference type="GO" id="GO:0005634">
    <property type="term" value="C:nucleus"/>
    <property type="evidence" value="ECO:0007669"/>
    <property type="project" value="UniProtKB-SubCell"/>
</dbReference>
<keyword evidence="4" id="KW-0963">Cytoplasm</keyword>
<dbReference type="GO" id="GO:0003723">
    <property type="term" value="F:RNA binding"/>
    <property type="evidence" value="ECO:0007669"/>
    <property type="project" value="UniProtKB-KW"/>
</dbReference>
<feature type="compositionally biased region" description="Low complexity" evidence="7">
    <location>
        <begin position="114"/>
        <end position="126"/>
    </location>
</feature>
<dbReference type="RefSeq" id="XP_018696168.1">
    <property type="nucleotide sequence ID" value="XM_018833544.1"/>
</dbReference>
<keyword evidence="10" id="KW-1185">Reference proteome</keyword>
<dbReference type="Pfam" id="PF09770">
    <property type="entry name" value="PAT1"/>
    <property type="match status" value="1"/>
</dbReference>
<dbReference type="AlphaFoldDB" id="A0A178ZTN9"/>
<dbReference type="InterPro" id="IPR019167">
    <property type="entry name" value="PAT1_dom"/>
</dbReference>
<dbReference type="GO" id="GO:0033962">
    <property type="term" value="P:P-body assembly"/>
    <property type="evidence" value="ECO:0007669"/>
    <property type="project" value="TreeGrafter"/>
</dbReference>
<evidence type="ECO:0000256" key="3">
    <source>
        <dbReference type="ARBA" id="ARBA00009138"/>
    </source>
</evidence>
<dbReference type="EMBL" id="LVYI01000002">
    <property type="protein sequence ID" value="OAP62801.1"/>
    <property type="molecule type" value="Genomic_DNA"/>
</dbReference>
<organism evidence="9 10">
    <name type="scientific">Fonsecaea erecta</name>
    <dbReference type="NCBI Taxonomy" id="1367422"/>
    <lineage>
        <taxon>Eukaryota</taxon>
        <taxon>Fungi</taxon>
        <taxon>Dikarya</taxon>
        <taxon>Ascomycota</taxon>
        <taxon>Pezizomycotina</taxon>
        <taxon>Eurotiomycetes</taxon>
        <taxon>Chaetothyriomycetidae</taxon>
        <taxon>Chaetothyriales</taxon>
        <taxon>Herpotrichiellaceae</taxon>
        <taxon>Fonsecaea</taxon>
    </lineage>
</organism>
<dbReference type="STRING" id="1367422.A0A178ZTN9"/>
<feature type="compositionally biased region" description="Pro residues" evidence="7">
    <location>
        <begin position="273"/>
        <end position="282"/>
    </location>
</feature>
<dbReference type="Proteomes" id="UP000078343">
    <property type="component" value="Unassembled WGS sequence"/>
</dbReference>
<feature type="compositionally biased region" description="Pro residues" evidence="7">
    <location>
        <begin position="179"/>
        <end position="189"/>
    </location>
</feature>
<evidence type="ECO:0000313" key="9">
    <source>
        <dbReference type="EMBL" id="OAP62801.1"/>
    </source>
</evidence>
<comment type="caution">
    <text evidence="9">The sequence shown here is derived from an EMBL/GenBank/DDBJ whole genome shotgun (WGS) entry which is preliminary data.</text>
</comment>
<feature type="compositionally biased region" description="Pro residues" evidence="7">
    <location>
        <begin position="245"/>
        <end position="261"/>
    </location>
</feature>
<sequence length="819" mass="90456">MSFFGFDTSLPRDKPEGAGKGIFEHTNPFAEVAKARKLQAFHDNEDEILDFEDTYDGLGDQLEEAGDDFNDDTFGGGAEGATGQGSVGKDYDFFGKTAQVSNVINEEHMRYSLQQPHQPAAPAQPAKARRTGYEKYQDPGYIPDIQAKSGAWGTKSSTAAPPSGDPRISTARGTAPASFPAPEPSPPPASMSQPPMMTLEQVEAALLAESQARQAQLSFSQHQPYPFPPQSMHSQSPQPYQQPMGLPPGLPTQPQPQPPLDGPRNHNRMPSHPRAPQPPPQQPLQILQNPNRARHSPQPSLDRSQPVPPLGPQGTGALPVITHPQQLMELSDEQRRVYLEEDAKRAKRNHKIFLLSKGNGLMTPQDKNFITRIQLQQLVAATGSSTDSNPEAALNEDFYYQVYSQIRGAPRQHPTQPLGHFAQTYLFQTGTRVGGRRQQINGDNHMQRMQQQVQRAVEAAKLKPKNQQLIIEGSLGKISFSNAKTPKPLLNIKRQEGTESRPTSAKKGSSVSASDRKTILKNIEAVYTTLMRMEDHERQMPPPPTEGNANSIQTHLEWRHKQQELGNTLWQDLKVLDPIVPGSAIPHPFIAFLSFSKGKKAIPRVFHQIDADKRLTILTMIVVHIDQLDVVKDARPAPGELQPPTLVREEVELFSQAVMPCLLSHVSEVPVNIITGLLGLLIDHTNISVVAHTKIGLGMLTMLLTRAELVKEAGSVSDQDWQQWTMLYSRLFDMLEPLLGSLFPGPVNSGDDMYVWQFLAAIGICASPDQQQRLVIGVKDRVMETVLQSKTLPAEMSSVRLGNVNLFMRAIGLDVEMLG</sequence>
<dbReference type="PANTHER" id="PTHR21551:SF0">
    <property type="entry name" value="PROTEIN ASSOCIATED WITH TOPO II RELATED-1, ISOFORM A"/>
    <property type="match status" value="1"/>
</dbReference>
<comment type="subcellular location">
    <subcellularLocation>
        <location evidence="2">Cytoplasm</location>
        <location evidence="2">P-body</location>
    </subcellularLocation>
    <subcellularLocation>
        <location evidence="1">Nucleus</location>
    </subcellularLocation>
</comment>
<evidence type="ECO:0000256" key="4">
    <source>
        <dbReference type="ARBA" id="ARBA00022490"/>
    </source>
</evidence>
<feature type="region of interest" description="Disordered" evidence="7">
    <location>
        <begin position="1"/>
        <end position="23"/>
    </location>
</feature>
<evidence type="ECO:0000256" key="7">
    <source>
        <dbReference type="SAM" id="MobiDB-lite"/>
    </source>
</evidence>
<evidence type="ECO:0000259" key="8">
    <source>
        <dbReference type="Pfam" id="PF09770"/>
    </source>
</evidence>
<dbReference type="GeneID" id="30006198"/>
<evidence type="ECO:0000256" key="6">
    <source>
        <dbReference type="ARBA" id="ARBA00023242"/>
    </source>
</evidence>
<keyword evidence="6" id="KW-0539">Nucleus</keyword>